<comment type="subcellular location">
    <subcellularLocation>
        <location evidence="1">Nucleus</location>
    </subcellularLocation>
</comment>
<dbReference type="Gene3D" id="1.10.472.10">
    <property type="entry name" value="Cyclin-like"/>
    <property type="match status" value="2"/>
</dbReference>
<dbReference type="CDD" id="cd01292">
    <property type="entry name" value="metallo-dependent_hydrolases"/>
    <property type="match status" value="1"/>
</dbReference>
<evidence type="ECO:0000256" key="4">
    <source>
        <dbReference type="ARBA" id="ARBA00008638"/>
    </source>
</evidence>
<proteinExistence type="inferred from homology"/>
<dbReference type="Pfam" id="PF21797">
    <property type="entry name" value="CycT2-like_C"/>
    <property type="match status" value="1"/>
</dbReference>
<evidence type="ECO:0000256" key="12">
    <source>
        <dbReference type="ARBA" id="ARBA00023015"/>
    </source>
</evidence>
<keyword evidence="8" id="KW-0597">Phosphoprotein</keyword>
<name>A0A8T2PBM3_9TELE</name>
<dbReference type="GO" id="GO:0001760">
    <property type="term" value="F:aminocarboxymuconate-semialdehyde decarboxylase activity"/>
    <property type="evidence" value="ECO:0007669"/>
    <property type="project" value="UniProtKB-UniRule"/>
</dbReference>
<evidence type="ECO:0000256" key="5">
    <source>
        <dbReference type="ARBA" id="ARBA00011245"/>
    </source>
</evidence>
<feature type="compositionally biased region" description="Basic and acidic residues" evidence="20">
    <location>
        <begin position="752"/>
        <end position="762"/>
    </location>
</feature>
<feature type="compositionally biased region" description="Polar residues" evidence="20">
    <location>
        <begin position="612"/>
        <end position="626"/>
    </location>
</feature>
<accession>A0A8T2PBM3</accession>
<dbReference type="InterPro" id="IPR032465">
    <property type="entry name" value="ACMSD"/>
</dbReference>
<evidence type="ECO:0000256" key="3">
    <source>
        <dbReference type="ARBA" id="ARBA00005871"/>
    </source>
</evidence>
<evidence type="ECO:0000313" key="23">
    <source>
        <dbReference type="Proteomes" id="UP000824540"/>
    </source>
</evidence>
<comment type="catalytic activity">
    <reaction evidence="19">
        <text>2-amino-3-carboxymuconate 6-semialdehyde + H(+) = 2-aminomuconate 6-semialdehyde + CO2</text>
        <dbReference type="Rhea" id="RHEA:16557"/>
        <dbReference type="ChEBI" id="CHEBI:15378"/>
        <dbReference type="ChEBI" id="CHEBI:16526"/>
        <dbReference type="ChEBI" id="CHEBI:77634"/>
        <dbReference type="ChEBI" id="CHEBI:77803"/>
        <dbReference type="EC" id="4.1.1.45"/>
    </reaction>
</comment>
<dbReference type="Proteomes" id="UP000824540">
    <property type="component" value="Unassembled WGS sequence"/>
</dbReference>
<dbReference type="InterPro" id="IPR032466">
    <property type="entry name" value="Metal_Hydrolase"/>
</dbReference>
<keyword evidence="9" id="KW-0479">Metal-binding</keyword>
<comment type="similarity">
    <text evidence="3">Belongs to the metallo-dependent hydrolases superfamily. ACMSD family.</text>
</comment>
<feature type="compositionally biased region" description="Basic and acidic residues" evidence="20">
    <location>
        <begin position="713"/>
        <end position="725"/>
    </location>
</feature>
<dbReference type="GO" id="GO:0046872">
    <property type="term" value="F:metal ion binding"/>
    <property type="evidence" value="ECO:0007669"/>
    <property type="project" value="UniProtKB-KW"/>
</dbReference>
<evidence type="ECO:0000256" key="10">
    <source>
        <dbReference type="ARBA" id="ARBA00022793"/>
    </source>
</evidence>
<evidence type="ECO:0000256" key="9">
    <source>
        <dbReference type="ARBA" id="ARBA00022723"/>
    </source>
</evidence>
<feature type="compositionally biased region" description="Basic and acidic residues" evidence="20">
    <location>
        <begin position="769"/>
        <end position="781"/>
    </location>
</feature>
<dbReference type="PANTHER" id="PTHR21240:SF27">
    <property type="entry name" value="2-AMINO-3-CARBOXYMUCONATE-6-SEMIALDEHYDE DECARBOXYLASE"/>
    <property type="match status" value="1"/>
</dbReference>
<evidence type="ECO:0000256" key="14">
    <source>
        <dbReference type="ARBA" id="ARBA00023163"/>
    </source>
</evidence>
<sequence length="1036" mass="113391">MKIDIHNHILPKEWPNLKERYGYDGFVQLHHHCKGEAKMMKDGKVFRVIQENCWDPVARIREMDTFGVTVQALSTVPVMFSYWAKPNDTLDLCRILNDDLAATVQRFPKRFVGLGTLPMQAPDLAVQEMRRCVSELGFPGVQIGSHINTWDLNAPELYPVYAAAEELNCSLFVHPWDMQIDGRMAKYWLPWLVGMPSETTMAICSMIFGGVFEKFPKLKVCFAHGGGSFPYTVGRIEHGFQVRPDLCAVDSKVNPRKYLGSFYTDSLVHDPLALKLLVEVVGKDKVMLGTDYPFPLGELQPGSLIKSMDDFDNTLKASVCVWRVSASLRPVLVLEHNGGVPGIVFEMVLHPGATRKHAISKLRCRAGQRALLPTTSSQPYSRYGPETQCIISPAALFLAAKVEEQPRKLEHVIKVAHACLNPQEAQLDTKSNAYLQQAQELVLLETIVLQTLGFEITIEHPHTDVVKCSQLVRGSPSCAQRPPCAGFPGTPPWGSLPRAGLAHAGCIAVYGTREHVGTEGLHLTTFCLQHKPTVIACVCIHLACKWSNWEIPVSTDGKHWWEYVDPSVTLELLDELTHEFLQILEKTPSRLKRIRNWRATQAAKKPKGDGQSVDTSYPGSSLAQGSSLVDSIPGVSTNATFPKASASFPVILPSNAGGALTLDSISNMQGAAFTFTASNDWPQDPVRCEAFSLKQDTMSIPQGALSVHASMQHRADKGAEFASGKHEHKTGGGAKHQPSVYPSPVTTSQKMSLDKYREKHAAELAGQKRRQEQSQEAEARDTYAAPAPLDQPYHRKHPQLSLPGGDKHPGDKRDKNASLKLRLPVPPAEKGGASKEELKMKIKVSSERHSSSDEGGAKSKHSSSPLMSKEKHRDHSHRHHKHGYSHTNPLPHSGNGRGAPDGPMPGGAPLRTPMGVSGEAVGPSSSSSRKRTHPDSSHNHHHAKSSKSSKSAGSSSHCSSVKQCVSSHGSDLNPPFPPPPPVTYQVGYGHLSTLVKLDRKPGDNRGPGANANGQHTDYKDTFDMLDSLLSAQGMNS</sequence>
<feature type="region of interest" description="Disordered" evidence="20">
    <location>
        <begin position="708"/>
        <end position="1018"/>
    </location>
</feature>
<comment type="similarity">
    <text evidence="4">Belongs to the cyclin family. Cyclin C subfamily.</text>
</comment>
<comment type="caution">
    <text evidence="22">The sequence shown here is derived from an EMBL/GenBank/DDBJ whole genome shotgun (WGS) entry which is preliminary data.</text>
</comment>
<dbReference type="GO" id="GO:0019748">
    <property type="term" value="P:secondary metabolic process"/>
    <property type="evidence" value="ECO:0007669"/>
    <property type="project" value="TreeGrafter"/>
</dbReference>
<protein>
    <recommendedName>
        <fullName evidence="7 19">2-amino-3-carboxymuconate-6-semialdehyde decarboxylase</fullName>
        <ecNumber evidence="6 19">4.1.1.45</ecNumber>
    </recommendedName>
    <alternativeName>
        <fullName evidence="18 19">Picolinate carboxylase</fullName>
    </alternativeName>
</protein>
<dbReference type="GO" id="GO:0006569">
    <property type="term" value="P:L-tryptophan catabolic process"/>
    <property type="evidence" value="ECO:0007669"/>
    <property type="project" value="UniProtKB-ARBA"/>
</dbReference>
<dbReference type="SUPFAM" id="SSF51556">
    <property type="entry name" value="Metallo-dependent hydrolases"/>
    <property type="match status" value="1"/>
</dbReference>
<dbReference type="GO" id="GO:0016787">
    <property type="term" value="F:hydrolase activity"/>
    <property type="evidence" value="ECO:0007669"/>
    <property type="project" value="InterPro"/>
</dbReference>
<keyword evidence="14" id="KW-0804">Transcription</keyword>
<dbReference type="SUPFAM" id="SSF47954">
    <property type="entry name" value="Cyclin-like"/>
    <property type="match status" value="2"/>
</dbReference>
<evidence type="ECO:0000256" key="1">
    <source>
        <dbReference type="ARBA" id="ARBA00004123"/>
    </source>
</evidence>
<evidence type="ECO:0000256" key="13">
    <source>
        <dbReference type="ARBA" id="ARBA00023127"/>
    </source>
</evidence>
<evidence type="ECO:0000256" key="8">
    <source>
        <dbReference type="ARBA" id="ARBA00022553"/>
    </source>
</evidence>
<reference evidence="22" key="1">
    <citation type="thesis" date="2021" institute="BYU ScholarsArchive" country="Provo, UT, USA">
        <title>Applications of and Algorithms for Genome Assembly and Genomic Analyses with an Emphasis on Marine Teleosts.</title>
        <authorList>
            <person name="Pickett B.D."/>
        </authorList>
    </citation>
    <scope>NUCLEOTIDE SEQUENCE</scope>
    <source>
        <strain evidence="22">HI-2016</strain>
    </source>
</reference>
<evidence type="ECO:0000259" key="21">
    <source>
        <dbReference type="Pfam" id="PF04909"/>
    </source>
</evidence>
<evidence type="ECO:0000256" key="16">
    <source>
        <dbReference type="ARBA" id="ARBA00023242"/>
    </source>
</evidence>
<dbReference type="EC" id="4.1.1.45" evidence="6 19"/>
<feature type="compositionally biased region" description="Basic and acidic residues" evidence="20">
    <location>
        <begin position="805"/>
        <end position="817"/>
    </location>
</feature>
<dbReference type="GO" id="GO:0005829">
    <property type="term" value="C:cytosol"/>
    <property type="evidence" value="ECO:0007669"/>
    <property type="project" value="UniProtKB-UniRule"/>
</dbReference>
<keyword evidence="10 19" id="KW-0210">Decarboxylase</keyword>
<dbReference type="FunFam" id="1.10.472.10:FF:000004">
    <property type="entry name" value="Cyclin T2"/>
    <property type="match status" value="1"/>
</dbReference>
<keyword evidence="23" id="KW-1185">Reference proteome</keyword>
<dbReference type="OrthoDB" id="191270at2759"/>
<dbReference type="InterPro" id="IPR036915">
    <property type="entry name" value="Cyclin-like_sf"/>
</dbReference>
<feature type="compositionally biased region" description="Basic residues" evidence="20">
    <location>
        <begin position="874"/>
        <end position="884"/>
    </location>
</feature>
<feature type="compositionally biased region" description="Low complexity" evidence="20">
    <location>
        <begin position="948"/>
        <end position="960"/>
    </location>
</feature>
<evidence type="ECO:0000256" key="20">
    <source>
        <dbReference type="SAM" id="MobiDB-lite"/>
    </source>
</evidence>
<dbReference type="Pfam" id="PF04909">
    <property type="entry name" value="Amidohydro_2"/>
    <property type="match status" value="1"/>
</dbReference>
<evidence type="ECO:0000256" key="6">
    <source>
        <dbReference type="ARBA" id="ARBA00012365"/>
    </source>
</evidence>
<keyword evidence="13" id="KW-0195">Cyclin</keyword>
<organism evidence="22 23">
    <name type="scientific">Albula glossodonta</name>
    <name type="common">roundjaw bonefish</name>
    <dbReference type="NCBI Taxonomy" id="121402"/>
    <lineage>
        <taxon>Eukaryota</taxon>
        <taxon>Metazoa</taxon>
        <taxon>Chordata</taxon>
        <taxon>Craniata</taxon>
        <taxon>Vertebrata</taxon>
        <taxon>Euteleostomi</taxon>
        <taxon>Actinopterygii</taxon>
        <taxon>Neopterygii</taxon>
        <taxon>Teleostei</taxon>
        <taxon>Albuliformes</taxon>
        <taxon>Albulidae</taxon>
        <taxon>Albula</taxon>
    </lineage>
</organism>
<evidence type="ECO:0000256" key="7">
    <source>
        <dbReference type="ARBA" id="ARBA00021214"/>
    </source>
</evidence>
<evidence type="ECO:0000256" key="19">
    <source>
        <dbReference type="RuleBase" id="RU366045"/>
    </source>
</evidence>
<comment type="function">
    <text evidence="17">Converts alpha-amino-beta-carboxymuconate-epsilon-semialdehyde (ACMS) to alpha-aminomuconate semialdehyde (AMS). ACMS can be converted non-enzymatically to quinolate (QA), a key precursor of NAD, and a potent endogenous excitotoxin of neuronal cells which is implicated in the pathogenesis of various neurodegenerative disorders. In the presence of ACMSD, ACMS is converted to AMS, a benign catabolite. ACMSD ultimately controls the metabolic fate of tryptophan catabolism along the kynurenine pathway.</text>
</comment>
<feature type="compositionally biased region" description="Basic and acidic residues" evidence="20">
    <location>
        <begin position="832"/>
        <end position="857"/>
    </location>
</feature>
<evidence type="ECO:0000256" key="15">
    <source>
        <dbReference type="ARBA" id="ARBA00023239"/>
    </source>
</evidence>
<dbReference type="EMBL" id="JAFBMS010000010">
    <property type="protein sequence ID" value="KAG9349116.1"/>
    <property type="molecule type" value="Genomic_DNA"/>
</dbReference>
<evidence type="ECO:0000256" key="11">
    <source>
        <dbReference type="ARBA" id="ARBA00022833"/>
    </source>
</evidence>
<keyword evidence="11" id="KW-0862">Zinc</keyword>
<keyword evidence="16" id="KW-0539">Nucleus</keyword>
<comment type="pathway">
    <text evidence="2 19">Secondary metabolite metabolism; quinolate metabolism.</text>
</comment>
<evidence type="ECO:0000313" key="22">
    <source>
        <dbReference type="EMBL" id="KAG9349116.1"/>
    </source>
</evidence>
<feature type="compositionally biased region" description="Polar residues" evidence="20">
    <location>
        <begin position="961"/>
        <end position="970"/>
    </location>
</feature>
<keyword evidence="15 19" id="KW-0456">Lyase</keyword>
<dbReference type="GO" id="GO:1904985">
    <property type="term" value="P:negative regulation of quinolinate biosynthetic process"/>
    <property type="evidence" value="ECO:0007669"/>
    <property type="project" value="UniProtKB-UniRule"/>
</dbReference>
<dbReference type="FunFam" id="3.20.20.140:FF:000029">
    <property type="entry name" value="2-amino-3-carboxymuconate-6-semialdehyde decarboxylase"/>
    <property type="match status" value="1"/>
</dbReference>
<dbReference type="PANTHER" id="PTHR21240">
    <property type="entry name" value="2-AMINO-3-CARBOXYLMUCONATE-6-SEMIALDEHYDE DECARBOXYLASE"/>
    <property type="match status" value="1"/>
</dbReference>
<feature type="domain" description="Amidohydrolase-related" evidence="21">
    <location>
        <begin position="3"/>
        <end position="304"/>
    </location>
</feature>
<comment type="subunit">
    <text evidence="5 19">Monomer.</text>
</comment>
<keyword evidence="12" id="KW-0805">Transcription regulation</keyword>
<dbReference type="AlphaFoldDB" id="A0A8T2PBM3"/>
<evidence type="ECO:0000256" key="18">
    <source>
        <dbReference type="ARBA" id="ARBA00031120"/>
    </source>
</evidence>
<dbReference type="InterPro" id="IPR006680">
    <property type="entry name" value="Amidohydro-rel"/>
</dbReference>
<evidence type="ECO:0000256" key="17">
    <source>
        <dbReference type="ARBA" id="ARBA00025318"/>
    </source>
</evidence>
<dbReference type="Gene3D" id="3.20.20.140">
    <property type="entry name" value="Metal-dependent hydrolases"/>
    <property type="match status" value="1"/>
</dbReference>
<feature type="region of interest" description="Disordered" evidence="20">
    <location>
        <begin position="600"/>
        <end position="626"/>
    </location>
</feature>
<evidence type="ECO:0000256" key="2">
    <source>
        <dbReference type="ARBA" id="ARBA00005079"/>
    </source>
</evidence>
<gene>
    <name evidence="22" type="ORF">JZ751_029436</name>
</gene>
<dbReference type="GO" id="GO:0005634">
    <property type="term" value="C:nucleus"/>
    <property type="evidence" value="ECO:0007669"/>
    <property type="project" value="UniProtKB-SubCell"/>
</dbReference>